<gene>
    <name evidence="1" type="ORF">LCGC14_1004190</name>
</gene>
<organism evidence="1">
    <name type="scientific">marine sediment metagenome</name>
    <dbReference type="NCBI Taxonomy" id="412755"/>
    <lineage>
        <taxon>unclassified sequences</taxon>
        <taxon>metagenomes</taxon>
        <taxon>ecological metagenomes</taxon>
    </lineage>
</organism>
<accession>A0A0F9NNK1</accession>
<dbReference type="EMBL" id="LAZR01003900">
    <property type="protein sequence ID" value="KKN13647.1"/>
    <property type="molecule type" value="Genomic_DNA"/>
</dbReference>
<evidence type="ECO:0008006" key="2">
    <source>
        <dbReference type="Google" id="ProtNLM"/>
    </source>
</evidence>
<dbReference type="Gene3D" id="2.10.109.10">
    <property type="entry name" value="Umud Fragment, subunit A"/>
    <property type="match status" value="1"/>
</dbReference>
<name>A0A0F9NNK1_9ZZZZ</name>
<protein>
    <recommendedName>
        <fullName evidence="2">Peptidase S24/S26A/S26B/S26C domain-containing protein</fullName>
    </recommendedName>
</protein>
<evidence type="ECO:0000313" key="1">
    <source>
        <dbReference type="EMBL" id="KKN13647.1"/>
    </source>
</evidence>
<dbReference type="CDD" id="cd06462">
    <property type="entry name" value="Peptidase_S24_S26"/>
    <property type="match status" value="1"/>
</dbReference>
<reference evidence="1" key="1">
    <citation type="journal article" date="2015" name="Nature">
        <title>Complex archaea that bridge the gap between prokaryotes and eukaryotes.</title>
        <authorList>
            <person name="Spang A."/>
            <person name="Saw J.H."/>
            <person name="Jorgensen S.L."/>
            <person name="Zaremba-Niedzwiedzka K."/>
            <person name="Martijn J."/>
            <person name="Lind A.E."/>
            <person name="van Eijk R."/>
            <person name="Schleper C."/>
            <person name="Guy L."/>
            <person name="Ettema T.J."/>
        </authorList>
    </citation>
    <scope>NUCLEOTIDE SEQUENCE</scope>
</reference>
<dbReference type="SUPFAM" id="SSF51306">
    <property type="entry name" value="LexA/Signal peptidase"/>
    <property type="match status" value="1"/>
</dbReference>
<comment type="caution">
    <text evidence="1">The sequence shown here is derived from an EMBL/GenBank/DDBJ whole genome shotgun (WGS) entry which is preliminary data.</text>
</comment>
<dbReference type="AlphaFoldDB" id="A0A0F9NNK1"/>
<dbReference type="InterPro" id="IPR036286">
    <property type="entry name" value="LexA/Signal_pep-like_sf"/>
</dbReference>
<proteinExistence type="predicted"/>
<sequence>MGWATNYIEQLLRGVTVHFRPRGNSMQPRIKSGQLCCVVPVGCAQDLQVGDVVLCRVRGSEYLHLIKAIQQDRFQIGNNRGRINGWIGVNNIYGQLVKVED</sequence>